<keyword evidence="1" id="KW-1133">Transmembrane helix</keyword>
<evidence type="ECO:0000313" key="4">
    <source>
        <dbReference type="Proteomes" id="UP000195729"/>
    </source>
</evidence>
<keyword evidence="4" id="KW-1185">Reference proteome</keyword>
<evidence type="ECO:0000256" key="1">
    <source>
        <dbReference type="SAM" id="Phobius"/>
    </source>
</evidence>
<dbReference type="Proteomes" id="UP000195729">
    <property type="component" value="Chromosome"/>
</dbReference>
<keyword evidence="1" id="KW-0812">Transmembrane</keyword>
<dbReference type="EMBL" id="CP015579">
    <property type="protein sequence ID" value="ARU94134.1"/>
    <property type="molecule type" value="Genomic_DNA"/>
</dbReference>
<dbReference type="AlphaFoldDB" id="A0A1Y0L7W1"/>
<keyword evidence="1" id="KW-0472">Membrane</keyword>
<reference evidence="4 5" key="1">
    <citation type="submission" date="2016-05" db="EMBL/GenBank/DDBJ databases">
        <title>Complete genome sequence of two 2,5-diketo-D-glunonic acid producing strain Tatumella citrea.</title>
        <authorList>
            <person name="Duan C."/>
            <person name="Yang J."/>
            <person name="Yang S."/>
        </authorList>
    </citation>
    <scope>NUCLEOTIDE SEQUENCE [LARGE SCALE GENOMIC DNA]</scope>
    <source>
        <strain evidence="3 4">ATCC 39140</strain>
        <strain evidence="2 5">DSM 13699</strain>
    </source>
</reference>
<gene>
    <name evidence="2" type="ORF">A7K98_10315</name>
    <name evidence="3" type="ORF">A7K99_10315</name>
</gene>
<evidence type="ECO:0000313" key="3">
    <source>
        <dbReference type="EMBL" id="ARU98174.1"/>
    </source>
</evidence>
<dbReference type="Proteomes" id="UP000195814">
    <property type="component" value="Chromosome"/>
</dbReference>
<evidence type="ECO:0000313" key="5">
    <source>
        <dbReference type="Proteomes" id="UP000195814"/>
    </source>
</evidence>
<proteinExistence type="predicted"/>
<name>A0A1Y0L7W1_TATCI</name>
<dbReference type="EMBL" id="CP015581">
    <property type="protein sequence ID" value="ARU98174.1"/>
    <property type="molecule type" value="Genomic_DNA"/>
</dbReference>
<evidence type="ECO:0000313" key="2">
    <source>
        <dbReference type="EMBL" id="ARU94134.1"/>
    </source>
</evidence>
<accession>A0A1Y0L7W1</accession>
<protein>
    <submittedName>
        <fullName evidence="2">Uncharacterized protein</fullName>
    </submittedName>
</protein>
<sequence>MELQQRTIIQSPAHRQSINLGAQLTAIDPHQYHCLRDFYTESRNLFNIKQGLPETTIMNTKFFLGAGVIIWLAYIVWIAGFYGHVLSSF</sequence>
<feature type="transmembrane region" description="Helical" evidence="1">
    <location>
        <begin position="62"/>
        <end position="83"/>
    </location>
</feature>
<dbReference type="KEGG" id="tci:A7K98_10315"/>
<organism evidence="2 5">
    <name type="scientific">Tatumella citrea</name>
    <name type="common">Pantoea citrea</name>
    <dbReference type="NCBI Taxonomy" id="53336"/>
    <lineage>
        <taxon>Bacteria</taxon>
        <taxon>Pseudomonadati</taxon>
        <taxon>Pseudomonadota</taxon>
        <taxon>Gammaproteobacteria</taxon>
        <taxon>Enterobacterales</taxon>
        <taxon>Erwiniaceae</taxon>
        <taxon>Tatumella</taxon>
    </lineage>
</organism>